<dbReference type="Proteomes" id="UP000251994">
    <property type="component" value="Chromosome"/>
</dbReference>
<dbReference type="EMBL" id="RVIJ01000015">
    <property type="protein sequence ID" value="MLW01556.1"/>
    <property type="molecule type" value="Genomic_DNA"/>
</dbReference>
<proteinExistence type="predicted"/>
<keyword evidence="1" id="KW-1133">Transmembrane helix</keyword>
<evidence type="ECO:0000313" key="2">
    <source>
        <dbReference type="EMBL" id="AXD70085.1"/>
    </source>
</evidence>
<feature type="transmembrane region" description="Helical" evidence="1">
    <location>
        <begin position="29"/>
        <end position="46"/>
    </location>
</feature>
<dbReference type="AlphaFoldDB" id="A0A344S5E6"/>
<keyword evidence="1" id="KW-0812">Transmembrane</keyword>
<dbReference type="RefSeq" id="WP_154807308.1">
    <property type="nucleotide sequence ID" value="NZ_CP030219.1"/>
</dbReference>
<dbReference type="Proteomes" id="UP000885392">
    <property type="component" value="Unassembled WGS sequence"/>
</dbReference>
<keyword evidence="1" id="KW-0472">Membrane</keyword>
<evidence type="ECO:0000256" key="1">
    <source>
        <dbReference type="SAM" id="Phobius"/>
    </source>
</evidence>
<reference evidence="2 4" key="1">
    <citation type="submission" date="2018-06" db="EMBL/GenBank/DDBJ databases">
        <title>Completed Genome Sequences of 32 Strains from Various Serotypes of Salmonella enterica.</title>
        <authorList>
            <person name="Nash J.H.E."/>
            <person name="Robertson J."/>
            <person name="Bessonov K."/>
        </authorList>
    </citation>
    <scope>NUCLEOTIDE SEQUENCE [LARGE SCALE GENOMIC DNA]</scope>
    <source>
        <strain evidence="2 4">SA20021456</strain>
    </source>
</reference>
<feature type="transmembrane region" description="Helical" evidence="1">
    <location>
        <begin position="5"/>
        <end position="23"/>
    </location>
</feature>
<evidence type="ECO:0000313" key="4">
    <source>
        <dbReference type="Proteomes" id="UP000251994"/>
    </source>
</evidence>
<protein>
    <submittedName>
        <fullName evidence="3">Uncharacterized protein</fullName>
    </submittedName>
</protein>
<gene>
    <name evidence="2" type="ORF">CHC34_03355</name>
    <name evidence="3" type="ORF">EAK82_15285</name>
</gene>
<sequence>MKIFAIVITCILALIAGLWLYMYPGFDSIVAFLAAVSALAGLLITTKNKYNSMSQSVGDNSIGVQAGGDIKIDCINTSDKK</sequence>
<dbReference type="EMBL" id="CP030219">
    <property type="protein sequence ID" value="AXD70085.1"/>
    <property type="molecule type" value="Genomic_DNA"/>
</dbReference>
<name>A0A344S5E6_SALER</name>
<accession>A0A344S5E6</accession>
<organism evidence="3">
    <name type="scientific">Salmonella enterica</name>
    <name type="common">Salmonella choleraesuis</name>
    <dbReference type="NCBI Taxonomy" id="28901"/>
    <lineage>
        <taxon>Bacteria</taxon>
        <taxon>Pseudomonadati</taxon>
        <taxon>Pseudomonadota</taxon>
        <taxon>Gammaproteobacteria</taxon>
        <taxon>Enterobacterales</taxon>
        <taxon>Enterobacteriaceae</taxon>
        <taxon>Salmonella</taxon>
    </lineage>
</organism>
<evidence type="ECO:0000313" key="3">
    <source>
        <dbReference type="EMBL" id="MLW01556.1"/>
    </source>
</evidence>
<reference evidence="3" key="2">
    <citation type="submission" date="2018-10" db="EMBL/GenBank/DDBJ databases">
        <authorList>
            <consortium name="PulseNet: The National Subtyping Network for Foodborne Disease Surveillance"/>
            <person name="Tarr C.L."/>
            <person name="Trees E."/>
            <person name="Katz L.S."/>
            <person name="Carleton-Romer H.A."/>
            <person name="Stroika S."/>
            <person name="Kucerova Z."/>
            <person name="Roache K.F."/>
            <person name="Sabol A.L."/>
            <person name="Besser J."/>
            <person name="Gerner-Smidt P."/>
        </authorList>
    </citation>
    <scope>NUCLEOTIDE SEQUENCE [LARGE SCALE GENOMIC DNA]</scope>
    <source>
        <strain evidence="3">PNUSAS038541</strain>
    </source>
</reference>